<dbReference type="GO" id="GO:0004115">
    <property type="term" value="F:3',5'-cyclic-AMP phosphodiesterase activity"/>
    <property type="evidence" value="ECO:0007669"/>
    <property type="project" value="UniProtKB-UniRule"/>
</dbReference>
<evidence type="ECO:0000256" key="5">
    <source>
        <dbReference type="SAM" id="SignalP"/>
    </source>
</evidence>
<dbReference type="CDD" id="cd07735">
    <property type="entry name" value="class_II_PDE_MBL-fold"/>
    <property type="match status" value="1"/>
</dbReference>
<comment type="similarity">
    <text evidence="3 4">Belongs to the cyclic nucleotide phosphodiesterase class-II family.</text>
</comment>
<dbReference type="Pfam" id="PF02112">
    <property type="entry name" value="PDEase_II"/>
    <property type="match status" value="1"/>
</dbReference>
<dbReference type="Gene3D" id="3.60.15.10">
    <property type="entry name" value="Ribonuclease Z/Hydroxyacylglutathione hydrolase-like"/>
    <property type="match status" value="1"/>
</dbReference>
<dbReference type="RefSeq" id="WP_369788754.1">
    <property type="nucleotide sequence ID" value="NZ_CP165628.1"/>
</dbReference>
<evidence type="ECO:0000256" key="1">
    <source>
        <dbReference type="ARBA" id="ARBA00022801"/>
    </source>
</evidence>
<keyword evidence="5" id="KW-0732">Signal</keyword>
<keyword evidence="1 4" id="KW-0378">Hydrolase</keyword>
<keyword evidence="2 4" id="KW-0114">cAMP</keyword>
<gene>
    <name evidence="6" type="ORF">AB3G37_18690</name>
</gene>
<feature type="chain" id="PRO_5044254456" evidence="5">
    <location>
        <begin position="35"/>
        <end position="346"/>
    </location>
</feature>
<evidence type="ECO:0000256" key="3">
    <source>
        <dbReference type="ARBA" id="ARBA00025762"/>
    </source>
</evidence>
<dbReference type="InterPro" id="IPR000396">
    <property type="entry name" value="Pdiesterase2"/>
</dbReference>
<accession>A0AB39VPC6</accession>
<dbReference type="GO" id="GO:0006198">
    <property type="term" value="P:cAMP catabolic process"/>
    <property type="evidence" value="ECO:0007669"/>
    <property type="project" value="UniProtKB-UniRule"/>
</dbReference>
<proteinExistence type="inferred from homology"/>
<evidence type="ECO:0000313" key="6">
    <source>
        <dbReference type="EMBL" id="XDU71544.1"/>
    </source>
</evidence>
<feature type="signal peptide" evidence="5">
    <location>
        <begin position="1"/>
        <end position="34"/>
    </location>
</feature>
<reference evidence="6" key="1">
    <citation type="submission" date="2024-07" db="EMBL/GenBank/DDBJ databases">
        <authorList>
            <person name="Biller S.J."/>
        </authorList>
    </citation>
    <scope>NUCLEOTIDE SEQUENCE</scope>
    <source>
        <strain evidence="6">WC2420</strain>
    </source>
</reference>
<evidence type="ECO:0000256" key="2">
    <source>
        <dbReference type="ARBA" id="ARBA00023149"/>
    </source>
</evidence>
<sequence length="346" mass="37265">MTQKSRNTAPFLANRYLRAGALAVGLGWASSASAGFQVVALGVHGGVEEGNLTSYLLRDESQKQFLALDAGSVLPGISKALEKGSFPQVTAANSAPLTPQGAVFRNLISGYFISHGHLDHLAGLIISSPQDSKKTIYGSTETINTLRQYYFNWKVWPNFSDSGSGQRLGTYRLNAQRFGQRFSLANVGLNGVIYPLSHGGVGSSMLLVSTAATAQKQESFAFFGDTGADKLEKSQDLNAIWRVLGEEVKQHRLKGIIIETSYPNGIPDKQLFGHLTPTLLLGELAHLQQYAGGEGSLKGLKVVISHIKPSLTAGADPRADIIRQLEQGNQLGVNFIFMQQGDSQTF</sequence>
<dbReference type="GO" id="GO:0047555">
    <property type="term" value="F:3',5'-cyclic-GMP phosphodiesterase activity"/>
    <property type="evidence" value="ECO:0007669"/>
    <property type="project" value="TreeGrafter"/>
</dbReference>
<evidence type="ECO:0000256" key="4">
    <source>
        <dbReference type="PIRNR" id="PIRNR000962"/>
    </source>
</evidence>
<protein>
    <submittedName>
        <fullName evidence="6">MBL fold metallo-hydrolase</fullName>
    </submittedName>
</protein>
<dbReference type="PROSITE" id="PS00607">
    <property type="entry name" value="PDEASE_II"/>
    <property type="match status" value="1"/>
</dbReference>
<dbReference type="PIRSF" id="PIRSF000962">
    <property type="entry name" value="Cyc_nuc_PDEase"/>
    <property type="match status" value="1"/>
</dbReference>
<dbReference type="PANTHER" id="PTHR28283">
    <property type="entry name" value="3',5'-CYCLIC-NUCLEOTIDE PHOSPHODIESTERASE 1"/>
    <property type="match status" value="1"/>
</dbReference>
<dbReference type="EMBL" id="CP165628">
    <property type="protein sequence ID" value="XDU71544.1"/>
    <property type="molecule type" value="Genomic_DNA"/>
</dbReference>
<dbReference type="GO" id="GO:1902660">
    <property type="term" value="P:negative regulation of glucose mediated signaling pathway"/>
    <property type="evidence" value="ECO:0007669"/>
    <property type="project" value="TreeGrafter"/>
</dbReference>
<dbReference type="AlphaFoldDB" id="A0AB39VPC6"/>
<organism evidence="6">
    <name type="scientific">Rouxiella sp. WC2420</name>
    <dbReference type="NCBI Taxonomy" id="3234145"/>
    <lineage>
        <taxon>Bacteria</taxon>
        <taxon>Pseudomonadati</taxon>
        <taxon>Pseudomonadota</taxon>
        <taxon>Gammaproteobacteria</taxon>
        <taxon>Enterobacterales</taxon>
        <taxon>Yersiniaceae</taxon>
        <taxon>Rouxiella</taxon>
    </lineage>
</organism>
<dbReference type="PANTHER" id="PTHR28283:SF1">
    <property type="entry name" value="3',5'-CYCLIC-NUCLEOTIDE PHOSPHODIESTERASE 1"/>
    <property type="match status" value="1"/>
</dbReference>
<name>A0AB39VPC6_9GAMM</name>
<dbReference type="InterPro" id="IPR024225">
    <property type="entry name" value="cAMP-PdiesteraseII_CS"/>
</dbReference>
<dbReference type="SUPFAM" id="SSF56281">
    <property type="entry name" value="Metallo-hydrolase/oxidoreductase"/>
    <property type="match status" value="1"/>
</dbReference>
<dbReference type="InterPro" id="IPR036866">
    <property type="entry name" value="RibonucZ/Hydroxyglut_hydro"/>
</dbReference>
<dbReference type="PRINTS" id="PR00388">
    <property type="entry name" value="PDIESTERASE2"/>
</dbReference>